<evidence type="ECO:0000256" key="1">
    <source>
        <dbReference type="SAM" id="MobiDB-lite"/>
    </source>
</evidence>
<name>A0A078A9T6_STYLE</name>
<feature type="region of interest" description="Disordered" evidence="1">
    <location>
        <begin position="199"/>
        <end position="229"/>
    </location>
</feature>
<feature type="compositionally biased region" description="Low complexity" evidence="1">
    <location>
        <begin position="201"/>
        <end position="212"/>
    </location>
</feature>
<protein>
    <submittedName>
        <fullName evidence="2">Uncharacterized protein</fullName>
    </submittedName>
</protein>
<feature type="region of interest" description="Disordered" evidence="1">
    <location>
        <begin position="80"/>
        <end position="123"/>
    </location>
</feature>
<accession>A0A078A9T6</accession>
<proteinExistence type="predicted"/>
<dbReference type="Proteomes" id="UP000039865">
    <property type="component" value="Unassembled WGS sequence"/>
</dbReference>
<evidence type="ECO:0000313" key="3">
    <source>
        <dbReference type="Proteomes" id="UP000039865"/>
    </source>
</evidence>
<feature type="compositionally biased region" description="Basic and acidic residues" evidence="1">
    <location>
        <begin position="91"/>
        <end position="102"/>
    </location>
</feature>
<sequence length="1722" mass="201089">MPQTRGSAQMQLTQKEVNDFFKEKFGRIKSDLLDSWLEMDAEQLIQECNKFNLKSSTRHIENIQVLFDFVKKFEKEIQDPKKLGSQQMQQKRQENAKIRGDDSAAEAGSRHINQIEEERRKDNLFFKSKQQHTRMTSQAAGEYPHTIQFNNNSSNVNIEKSYLQSSQNKDVQKAKESLNEQVMKILNKRRKNADLALNQAQQVQKSQKQVQSDGTGYAAQSDMGQSNSQQKEYIPVQNPFKYTNDKLLRALQRRGDLSVKYFQPVQFNLENPKMIDQVFGMTNDQIEDRFQKLSNNPADAMISQMGLTLAEYQAMQGIIKKKVIMNIEGISQQFTLNPNIIVNNNKILQLDYINENFNILNEASKEKLRTFIDKIFNDQTIRLKYLKDYNKGLDLCQALQNLKPNGEEAYKAIILEDYLYRNDSIYNEFNLDKASNIARVINYVDDSKHINLISQFKNHLTKSKDQFHNQLKKILSKKSVGELSFQNKLNILQALPKVEDDTPNVTKSPQYTLLNDILANDNSLYWENIDKKEMMQVIDKAQELLKCRDIQNRLKSSLMQIRSSMLNIDEINELLLKLTEGDKMGQIDSRFITNILLKKNIKTLMYIPSANEIGKHIRFLEIIYEKAPLTFISMHQELKHLYYRLDELQKDQYLKIEDMVKLAKFMIPSLYQPDLMFEVMIQKNTIALGKDGKLYEKPQTFRDADMKDLYQLIFESIKRMEENTNSFEHLQLSQSRFHKQFRPFKGKTLSFWWKVLDDFILENKENRLNNDELKIINKLLSNEKIFSILFTDSEVAKNVITKTLQLQKKNFQEEKQKGFKAYSFITQDKLSQEFTDRIQSLKALTNMINLFNQKDIVVSVNEAASEIFSELNDLITRTSEFKLEDVFQVNKAALEYLQKHKEVSGESNRQLNNKYEKELHPLKEIVMSSIEYHYDSKKPQIQNFDKINKKEEISKKITDETNKFLIDLNIPSIITFLNLVSFENGKHITQKVLDQMISGRSLVGNDLLTLINLIEKHGLIEANKQLMVNVAANLQTIEIQKINNTYEDPVFESVNHQASKKERDIKTKIIKKYQQIFQHSSKEIENENPLNHEKIILSPLSKLMADVIEDMSADEVMECLKILGNQKLDNYHEDFIKQLYEKYSSQQVIDEMYSNNQKFFFKFAKSWPNFLKNNAILNKLLSIKGSSSLPKQQSEILGILTSQNIFHQELLEIHFDTFIKMKDKESVANYIKDFLHYSSYLGYSQFDIQKCTQVLRRIYPNPESIQDVTLILDYLVVLAVSGDSYEEFDEKSKKFVEACIDYIDDKFTGTETKTIIQQDPITGEEEKINIKYFKSIQSTDRVYQKVQVPTKVDDLDFKFIRNIYDNERPSLIQKDFDIQKLEILGGPATEAAQTEEGIIEQASEEGPSEFLMFAKEGEEDDFGKNRVQNGRSSSSDSDDELNTSQKRFDSISKDLMLNFDQFEDDEKSQKIKQESKIKNLNVYDRKASESQKSEEFEFHQYRKRKIVDLDKKSKHLLLFSNINQMNFVDVNKNNIVKAWTVLYHFKSKTFDSALYDEFESVVMRNCVGKGKGHEWFSKFYLKMVEKSYDAGYRLQLAYKCPKTGWPIDIQMTLKREKDANYALYFLLQEEVCVDSKSNKEEPLGIQKLMLKHMKMLSENQVVVITENNFYANKNAQNNLIEFLLYIRIKIPKNSVVDIAPTQTDDPIPKEALAITIEEDLKD</sequence>
<feature type="compositionally biased region" description="Polar residues" evidence="1">
    <location>
        <begin position="1426"/>
        <end position="1435"/>
    </location>
</feature>
<dbReference type="EMBL" id="CCKQ01006258">
    <property type="protein sequence ID" value="CDW77558.1"/>
    <property type="molecule type" value="Genomic_DNA"/>
</dbReference>
<evidence type="ECO:0000313" key="2">
    <source>
        <dbReference type="EMBL" id="CDW77558.1"/>
    </source>
</evidence>
<organism evidence="2 3">
    <name type="scientific">Stylonychia lemnae</name>
    <name type="common">Ciliate</name>
    <dbReference type="NCBI Taxonomy" id="5949"/>
    <lineage>
        <taxon>Eukaryota</taxon>
        <taxon>Sar</taxon>
        <taxon>Alveolata</taxon>
        <taxon>Ciliophora</taxon>
        <taxon>Intramacronucleata</taxon>
        <taxon>Spirotrichea</taxon>
        <taxon>Stichotrichia</taxon>
        <taxon>Sporadotrichida</taxon>
        <taxon>Oxytrichidae</taxon>
        <taxon>Stylonychinae</taxon>
        <taxon>Stylonychia</taxon>
    </lineage>
</organism>
<keyword evidence="3" id="KW-1185">Reference proteome</keyword>
<feature type="region of interest" description="Disordered" evidence="1">
    <location>
        <begin position="1421"/>
        <end position="1444"/>
    </location>
</feature>
<reference evidence="2 3" key="1">
    <citation type="submission" date="2014-06" db="EMBL/GenBank/DDBJ databases">
        <authorList>
            <person name="Swart Estienne"/>
        </authorList>
    </citation>
    <scope>NUCLEOTIDE SEQUENCE [LARGE SCALE GENOMIC DNA]</scope>
    <source>
        <strain evidence="2 3">130c</strain>
    </source>
</reference>
<gene>
    <name evidence="2" type="primary">Contig14306.g15241</name>
    <name evidence="2" type="ORF">STYLEM_6521</name>
</gene>
<dbReference type="InParanoid" id="A0A078A9T6"/>
<feature type="compositionally biased region" description="Basic and acidic residues" evidence="1">
    <location>
        <begin position="113"/>
        <end position="123"/>
    </location>
</feature>